<evidence type="ECO:0000313" key="9">
    <source>
        <dbReference type="EMBL" id="SCB51744.1"/>
    </source>
</evidence>
<dbReference type="RefSeq" id="WP_037197862.1">
    <property type="nucleotide sequence ID" value="NZ_FMAF01000042.1"/>
</dbReference>
<gene>
    <name evidence="9" type="ORF">GA0061101_14232</name>
</gene>
<dbReference type="InterPro" id="IPR013785">
    <property type="entry name" value="Aldolase_TIM"/>
</dbReference>
<evidence type="ECO:0000256" key="1">
    <source>
        <dbReference type="ARBA" id="ARBA00004861"/>
    </source>
</evidence>
<comment type="catalytic activity">
    <reaction evidence="6">
        <text>orotidine 5'-phosphate + H(+) = UMP + CO2</text>
        <dbReference type="Rhea" id="RHEA:11596"/>
        <dbReference type="ChEBI" id="CHEBI:15378"/>
        <dbReference type="ChEBI" id="CHEBI:16526"/>
        <dbReference type="ChEBI" id="CHEBI:57538"/>
        <dbReference type="ChEBI" id="CHEBI:57865"/>
        <dbReference type="EC" id="4.1.1.23"/>
    </reaction>
</comment>
<evidence type="ECO:0000256" key="5">
    <source>
        <dbReference type="ARBA" id="ARBA00023239"/>
    </source>
</evidence>
<comment type="similarity">
    <text evidence="2">Belongs to the OMP decarboxylase family. Type 2 subfamily.</text>
</comment>
<comment type="pathway">
    <text evidence="1">Pyrimidine metabolism; UMP biosynthesis via de novo pathway; UMP from orotate: step 2/2.</text>
</comment>
<dbReference type="EMBL" id="FMAF01000042">
    <property type="protein sequence ID" value="SCB51744.1"/>
    <property type="molecule type" value="Genomic_DNA"/>
</dbReference>
<evidence type="ECO:0000256" key="7">
    <source>
        <dbReference type="NCBIfam" id="TIGR02127"/>
    </source>
</evidence>
<keyword evidence="5" id="KW-0456">Lyase</keyword>
<keyword evidence="4" id="KW-0665">Pyrimidine biosynthesis</keyword>
<organism evidence="9 10">
    <name type="scientific">Rhizobium lusitanum</name>
    <dbReference type="NCBI Taxonomy" id="293958"/>
    <lineage>
        <taxon>Bacteria</taxon>
        <taxon>Pseudomonadati</taxon>
        <taxon>Pseudomonadota</taxon>
        <taxon>Alphaproteobacteria</taxon>
        <taxon>Hyphomicrobiales</taxon>
        <taxon>Rhizobiaceae</taxon>
        <taxon>Rhizobium/Agrobacterium group</taxon>
        <taxon>Rhizobium</taxon>
    </lineage>
</organism>
<dbReference type="InterPro" id="IPR011995">
    <property type="entry name" value="OMPdecase_type-2"/>
</dbReference>
<dbReference type="AlphaFoldDB" id="A0A1C3XIF0"/>
<dbReference type="UniPathway" id="UPA00070">
    <property type="reaction ID" value="UER00120"/>
</dbReference>
<dbReference type="PROSITE" id="PS00156">
    <property type="entry name" value="OMPDECASE"/>
    <property type="match status" value="1"/>
</dbReference>
<evidence type="ECO:0000256" key="2">
    <source>
        <dbReference type="ARBA" id="ARBA00008847"/>
    </source>
</evidence>
<dbReference type="NCBIfam" id="TIGR02127">
    <property type="entry name" value="pyrF_sub2"/>
    <property type="match status" value="1"/>
</dbReference>
<dbReference type="GO" id="GO:0004590">
    <property type="term" value="F:orotidine-5'-phosphate decarboxylase activity"/>
    <property type="evidence" value="ECO:0007669"/>
    <property type="project" value="UniProtKB-UniRule"/>
</dbReference>
<evidence type="ECO:0000259" key="8">
    <source>
        <dbReference type="SMART" id="SM00934"/>
    </source>
</evidence>
<dbReference type="GO" id="GO:0044205">
    <property type="term" value="P:'de novo' UMP biosynthetic process"/>
    <property type="evidence" value="ECO:0007669"/>
    <property type="project" value="UniProtKB-UniPathway"/>
</dbReference>
<dbReference type="Gene3D" id="3.20.20.70">
    <property type="entry name" value="Aldolase class I"/>
    <property type="match status" value="1"/>
</dbReference>
<protein>
    <recommendedName>
        <fullName evidence="7">Orotidine-5'-phosphate decarboxylase</fullName>
        <ecNumber evidence="7">4.1.1.23</ecNumber>
    </recommendedName>
</protein>
<dbReference type="CDD" id="cd04725">
    <property type="entry name" value="OMP_decarboxylase_like"/>
    <property type="match status" value="1"/>
</dbReference>
<dbReference type="Proteomes" id="UP000199205">
    <property type="component" value="Unassembled WGS sequence"/>
</dbReference>
<keyword evidence="3" id="KW-0210">Decarboxylase</keyword>
<name>A0A1C3XIF0_9HYPH</name>
<dbReference type="PANTHER" id="PTHR43375">
    <property type="entry name" value="OROTIDINE 5'-PHOSPHATE DECARBOXYLASE"/>
    <property type="match status" value="1"/>
</dbReference>
<dbReference type="InterPro" id="IPR018089">
    <property type="entry name" value="OMPdecase_AS"/>
</dbReference>
<dbReference type="InterPro" id="IPR001754">
    <property type="entry name" value="OMPdeCOase_dom"/>
</dbReference>
<accession>A0A1C3XIF0</accession>
<feature type="domain" description="Orotidine 5'-phosphate decarboxylase" evidence="8">
    <location>
        <begin position="16"/>
        <end position="264"/>
    </location>
</feature>
<evidence type="ECO:0000256" key="4">
    <source>
        <dbReference type="ARBA" id="ARBA00022975"/>
    </source>
</evidence>
<dbReference type="GO" id="GO:0006207">
    <property type="term" value="P:'de novo' pyrimidine nucleobase biosynthetic process"/>
    <property type="evidence" value="ECO:0007669"/>
    <property type="project" value="InterPro"/>
</dbReference>
<dbReference type="SMART" id="SM00934">
    <property type="entry name" value="OMPdecase"/>
    <property type="match status" value="1"/>
</dbReference>
<dbReference type="InterPro" id="IPR011060">
    <property type="entry name" value="RibuloseP-bd_barrel"/>
</dbReference>
<dbReference type="SUPFAM" id="SSF51366">
    <property type="entry name" value="Ribulose-phoshate binding barrel"/>
    <property type="match status" value="1"/>
</dbReference>
<dbReference type="PANTHER" id="PTHR43375:SF1">
    <property type="entry name" value="OROTIDINE 5'-PHOSPHATE DECARBOXYLASE"/>
    <property type="match status" value="1"/>
</dbReference>
<reference evidence="9 10" key="1">
    <citation type="submission" date="2016-08" db="EMBL/GenBank/DDBJ databases">
        <authorList>
            <person name="Seilhamer J.J."/>
        </authorList>
    </citation>
    <scope>NUCLEOTIDE SEQUENCE [LARGE SCALE GENOMIC DNA]</scope>
    <source>
        <strain evidence="9 10">P1-7</strain>
    </source>
</reference>
<sequence>MDFATRFHNVADTISPFCLGIDPSTALLDAAGLPDDCQGVRSFCERLLQASDGLNSIIKPQIAYFERFGADGLLELKRLVDMAREKGLLVIMDAKRGDIDSTCAAYAQAYLGPKSYFNADALTVNAYMGFGSLLPILDVAAEYGKGIFVVLMSSNPEGAPIQTALVQDAETTVAGFLAEQIAAFNIRKEQKVIGGVLGATIGDRLADMVARMDNGLILAPGIGHQGATFADLEAAFCDARRTLVPTMARGIVREGFSGNVLRAIVHEKSAQARSFRNGEGIVAAT</sequence>
<dbReference type="EC" id="4.1.1.23" evidence="7"/>
<proteinExistence type="inferred from homology"/>
<evidence type="ECO:0000256" key="6">
    <source>
        <dbReference type="ARBA" id="ARBA00049157"/>
    </source>
</evidence>
<evidence type="ECO:0000256" key="3">
    <source>
        <dbReference type="ARBA" id="ARBA00022793"/>
    </source>
</evidence>
<dbReference type="OrthoDB" id="9808470at2"/>
<evidence type="ECO:0000313" key="10">
    <source>
        <dbReference type="Proteomes" id="UP000199205"/>
    </source>
</evidence>
<dbReference type="Pfam" id="PF00215">
    <property type="entry name" value="OMPdecase"/>
    <property type="match status" value="1"/>
</dbReference>